<name>A0A3P7RZU5_9FIRM</name>
<dbReference type="PANTHER" id="PTHR39966:SF3">
    <property type="entry name" value="DUF438 DOMAIN-CONTAINING PROTEIN"/>
    <property type="match status" value="1"/>
</dbReference>
<feature type="domain" description="Hemerythrin-like" evidence="1">
    <location>
        <begin position="95"/>
        <end position="223"/>
    </location>
</feature>
<reference evidence="3 4" key="1">
    <citation type="submission" date="2018-09" db="EMBL/GenBank/DDBJ databases">
        <authorList>
            <person name="Postec A."/>
        </authorList>
    </citation>
    <scope>NUCLEOTIDE SEQUENCE [LARGE SCALE GENOMIC DNA]</scope>
    <source>
        <strain evidence="3">70B-A</strain>
    </source>
</reference>
<dbReference type="GO" id="GO:0005886">
    <property type="term" value="C:plasma membrane"/>
    <property type="evidence" value="ECO:0007669"/>
    <property type="project" value="TreeGrafter"/>
</dbReference>
<accession>A0A3P7RZU5</accession>
<dbReference type="Gene3D" id="3.30.450.20">
    <property type="entry name" value="PAS domain"/>
    <property type="match status" value="1"/>
</dbReference>
<dbReference type="SUPFAM" id="SSF55785">
    <property type="entry name" value="PYP-like sensor domain (PAS domain)"/>
    <property type="match status" value="1"/>
</dbReference>
<keyword evidence="4" id="KW-1185">Reference proteome</keyword>
<evidence type="ECO:0000259" key="2">
    <source>
        <dbReference type="Pfam" id="PF04282"/>
    </source>
</evidence>
<dbReference type="Gene3D" id="1.20.120.520">
    <property type="entry name" value="nmb1532 protein domain like"/>
    <property type="match status" value="1"/>
</dbReference>
<proteinExistence type="predicted"/>
<dbReference type="PANTHER" id="PTHR39966">
    <property type="entry name" value="BLL2471 PROTEIN-RELATED"/>
    <property type="match status" value="1"/>
</dbReference>
<evidence type="ECO:0000313" key="3">
    <source>
        <dbReference type="EMBL" id="VDN48176.1"/>
    </source>
</evidence>
<organism evidence="3 4">
    <name type="scientific">Petrocella atlantisensis</name>
    <dbReference type="NCBI Taxonomy" id="2173034"/>
    <lineage>
        <taxon>Bacteria</taxon>
        <taxon>Bacillati</taxon>
        <taxon>Bacillota</taxon>
        <taxon>Clostridia</taxon>
        <taxon>Lachnospirales</taxon>
        <taxon>Vallitaleaceae</taxon>
        <taxon>Petrocella</taxon>
    </lineage>
</organism>
<dbReference type="KEGG" id="cbar:PATL70BA_2284"/>
<dbReference type="InterPro" id="IPR007380">
    <property type="entry name" value="DUF438"/>
</dbReference>
<dbReference type="AlphaFoldDB" id="A0A3P7RZU5"/>
<sequence>MSEFIDNQSKKQEVLKGLIKKLHEGQTVDDVKAEFAKHFEHVSPTEISNLEAALIREGMPVEEIQSLCDVHAEVFKGSIEEIHAPKEEHQIPGHPVGTFIKENRAIESLIDKKLLPVLSAYEFEQSQANKNALQNILNQLRQIDIHYARKENLLFPIMEKHDITAPPKVMWGVDDEVRQELKGIALQLEAGENINYIIDAIHETVHKIKEMIFKEENILFPMVIDTFTEEEWFEVLEGSDEFGYLIEPPMKIWQPNMGTETKSKEEPFGGLDADNKLIKFDAGVMTQEEINAIMNTLPLDVTFVDANGLVKYFSQGEERIFPRAKTIIGREVSNCHPPASVHIVEKIVEDLKSGRKSHEDFWIKMGEQFVYIRYYAVRNSEGTYLGVLEVTQNIKPILALEGEKRLMTD</sequence>
<dbReference type="Pfam" id="PF04282">
    <property type="entry name" value="DUF438"/>
    <property type="match status" value="1"/>
</dbReference>
<dbReference type="EMBL" id="LR130778">
    <property type="protein sequence ID" value="VDN48176.1"/>
    <property type="molecule type" value="Genomic_DNA"/>
</dbReference>
<dbReference type="Pfam" id="PF01814">
    <property type="entry name" value="Hemerythrin"/>
    <property type="match status" value="1"/>
</dbReference>
<protein>
    <submittedName>
        <fullName evidence="3">PAS domain S-box protein</fullName>
    </submittedName>
</protein>
<dbReference type="RefSeq" id="WP_125137351.1">
    <property type="nucleotide sequence ID" value="NZ_LR130778.1"/>
</dbReference>
<evidence type="ECO:0000313" key="4">
    <source>
        <dbReference type="Proteomes" id="UP000279029"/>
    </source>
</evidence>
<feature type="domain" description="DUF438" evidence="2">
    <location>
        <begin position="15"/>
        <end position="81"/>
    </location>
</feature>
<evidence type="ECO:0000259" key="1">
    <source>
        <dbReference type="Pfam" id="PF01814"/>
    </source>
</evidence>
<dbReference type="OrthoDB" id="9769774at2"/>
<dbReference type="Pfam" id="PF13596">
    <property type="entry name" value="PAS_10"/>
    <property type="match status" value="1"/>
</dbReference>
<dbReference type="InterPro" id="IPR012312">
    <property type="entry name" value="Hemerythrin-like"/>
</dbReference>
<dbReference type="Proteomes" id="UP000279029">
    <property type="component" value="Chromosome"/>
</dbReference>
<gene>
    <name evidence="3" type="ORF">PATL70BA_2284</name>
</gene>
<dbReference type="InterPro" id="IPR035965">
    <property type="entry name" value="PAS-like_dom_sf"/>
</dbReference>